<organism evidence="5 6">
    <name type="scientific">Serratia nematodiphila</name>
    <dbReference type="NCBI Taxonomy" id="458197"/>
    <lineage>
        <taxon>Bacteria</taxon>
        <taxon>Pseudomonadati</taxon>
        <taxon>Pseudomonadota</taxon>
        <taxon>Gammaproteobacteria</taxon>
        <taxon>Enterobacterales</taxon>
        <taxon>Yersiniaceae</taxon>
        <taxon>Serratia</taxon>
    </lineage>
</organism>
<dbReference type="GO" id="GO:0032259">
    <property type="term" value="P:methylation"/>
    <property type="evidence" value="ECO:0007669"/>
    <property type="project" value="UniProtKB-KW"/>
</dbReference>
<dbReference type="PANTHER" id="PTHR44942">
    <property type="entry name" value="METHYLTRANSF_11 DOMAIN-CONTAINING PROTEIN"/>
    <property type="match status" value="1"/>
</dbReference>
<dbReference type="CDD" id="cd02440">
    <property type="entry name" value="AdoMet_MTases"/>
    <property type="match status" value="1"/>
</dbReference>
<evidence type="ECO:0000256" key="1">
    <source>
        <dbReference type="ARBA" id="ARBA00008361"/>
    </source>
</evidence>
<gene>
    <name evidence="5" type="ORF">SAMN02927935_03121</name>
</gene>
<dbReference type="SUPFAM" id="SSF53335">
    <property type="entry name" value="S-adenosyl-L-methionine-dependent methyltransferases"/>
    <property type="match status" value="1"/>
</dbReference>
<sequence>MTTPTHSIHHAAAEGYQANADRYVKGRPDYPPEIADWLRDVIGLHAGMTVIDLGAGTGKFTPRLLETGAQVIAVEPVPQMLEKLSAALPQVKTLAGTAEAIPLPDESVDAVVCAQSFHWFATPQALAEIQRILKPGGKLGLVWNMRDARVGWVRKLNQIVDSHEGDAPRFYTGEWRKFFPFKGFEPLQEQVFMLGHRGAVEDVIYNRVRSTSFIAALPPQQQEQVIDRLRQLVAEEEELRGQDTVTVPYQTKAYFTTKV</sequence>
<dbReference type="RefSeq" id="WP_033631408.1">
    <property type="nucleotide sequence ID" value="NZ_CBCSIN010000013.1"/>
</dbReference>
<keyword evidence="2 5" id="KW-0489">Methyltransferase</keyword>
<comment type="caution">
    <text evidence="5">The sequence shown here is derived from an EMBL/GenBank/DDBJ whole genome shotgun (WGS) entry which is preliminary data.</text>
</comment>
<dbReference type="InterPro" id="IPR051052">
    <property type="entry name" value="Diverse_substrate_MTase"/>
</dbReference>
<comment type="similarity">
    <text evidence="1">Belongs to the methyltransferase superfamily.</text>
</comment>
<dbReference type="Pfam" id="PF08241">
    <property type="entry name" value="Methyltransf_11"/>
    <property type="match status" value="1"/>
</dbReference>
<evidence type="ECO:0000256" key="2">
    <source>
        <dbReference type="ARBA" id="ARBA00022603"/>
    </source>
</evidence>
<evidence type="ECO:0000313" key="5">
    <source>
        <dbReference type="EMBL" id="SCY94827.1"/>
    </source>
</evidence>
<keyword evidence="3" id="KW-0808">Transferase</keyword>
<reference evidence="5 6" key="1">
    <citation type="submission" date="2016-10" db="EMBL/GenBank/DDBJ databases">
        <authorList>
            <person name="Varghese N."/>
            <person name="Submissions S."/>
        </authorList>
    </citation>
    <scope>NUCLEOTIDE SEQUENCE [LARGE SCALE GENOMIC DNA]</scope>
    <source>
        <strain evidence="5 6">CGMCC 1.6853</strain>
    </source>
</reference>
<name>A0A1G5K2L6_9GAMM</name>
<keyword evidence="6" id="KW-1185">Reference proteome</keyword>
<feature type="domain" description="Methyltransferase type 11" evidence="4">
    <location>
        <begin position="52"/>
        <end position="139"/>
    </location>
</feature>
<dbReference type="EMBL" id="FMUT01000008">
    <property type="protein sequence ID" value="SCY94827.1"/>
    <property type="molecule type" value="Genomic_DNA"/>
</dbReference>
<dbReference type="GO" id="GO:0008168">
    <property type="term" value="F:methyltransferase activity"/>
    <property type="evidence" value="ECO:0007669"/>
    <property type="project" value="UniProtKB-KW"/>
</dbReference>
<dbReference type="InterPro" id="IPR029063">
    <property type="entry name" value="SAM-dependent_MTases_sf"/>
</dbReference>
<protein>
    <submittedName>
        <fullName evidence="5">Methyltransferase domain-containing protein</fullName>
    </submittedName>
</protein>
<evidence type="ECO:0000256" key="3">
    <source>
        <dbReference type="ARBA" id="ARBA00022679"/>
    </source>
</evidence>
<dbReference type="PANTHER" id="PTHR44942:SF4">
    <property type="entry name" value="METHYLTRANSFERASE TYPE 11 DOMAIN-CONTAINING PROTEIN"/>
    <property type="match status" value="1"/>
</dbReference>
<dbReference type="InterPro" id="IPR013216">
    <property type="entry name" value="Methyltransf_11"/>
</dbReference>
<accession>A0A1G5K2L6</accession>
<evidence type="ECO:0000259" key="4">
    <source>
        <dbReference type="Pfam" id="PF08241"/>
    </source>
</evidence>
<dbReference type="Gene3D" id="3.40.50.150">
    <property type="entry name" value="Vaccinia Virus protein VP39"/>
    <property type="match status" value="1"/>
</dbReference>
<evidence type="ECO:0000313" key="6">
    <source>
        <dbReference type="Proteomes" id="UP000183031"/>
    </source>
</evidence>
<proteinExistence type="inferred from homology"/>
<dbReference type="Proteomes" id="UP000183031">
    <property type="component" value="Unassembled WGS sequence"/>
</dbReference>